<protein>
    <submittedName>
        <fullName evidence="8">MFS transporter</fullName>
    </submittedName>
</protein>
<feature type="transmembrane region" description="Helical" evidence="6">
    <location>
        <begin position="368"/>
        <end position="387"/>
    </location>
</feature>
<evidence type="ECO:0000256" key="1">
    <source>
        <dbReference type="ARBA" id="ARBA00004651"/>
    </source>
</evidence>
<comment type="caution">
    <text evidence="8">The sequence shown here is derived from an EMBL/GenBank/DDBJ whole genome shotgun (WGS) entry which is preliminary data.</text>
</comment>
<dbReference type="GO" id="GO:0005886">
    <property type="term" value="C:plasma membrane"/>
    <property type="evidence" value="ECO:0007669"/>
    <property type="project" value="UniProtKB-SubCell"/>
</dbReference>
<evidence type="ECO:0000256" key="6">
    <source>
        <dbReference type="SAM" id="Phobius"/>
    </source>
</evidence>
<feature type="transmembrane region" description="Helical" evidence="6">
    <location>
        <begin position="64"/>
        <end position="82"/>
    </location>
</feature>
<organism evidence="8 9">
    <name type="scientific">Salinibacillus xinjiangensis</name>
    <dbReference type="NCBI Taxonomy" id="1229268"/>
    <lineage>
        <taxon>Bacteria</taxon>
        <taxon>Bacillati</taxon>
        <taxon>Bacillota</taxon>
        <taxon>Bacilli</taxon>
        <taxon>Bacillales</taxon>
        <taxon>Bacillaceae</taxon>
        <taxon>Salinibacillus</taxon>
    </lineage>
</organism>
<feature type="transmembrane region" description="Helical" evidence="6">
    <location>
        <begin position="279"/>
        <end position="303"/>
    </location>
</feature>
<dbReference type="EMBL" id="WJNH01000020">
    <property type="protein sequence ID" value="MRG88344.1"/>
    <property type="molecule type" value="Genomic_DNA"/>
</dbReference>
<dbReference type="GO" id="GO:0022857">
    <property type="term" value="F:transmembrane transporter activity"/>
    <property type="evidence" value="ECO:0007669"/>
    <property type="project" value="InterPro"/>
</dbReference>
<feature type="transmembrane region" description="Helical" evidence="6">
    <location>
        <begin position="94"/>
        <end position="111"/>
    </location>
</feature>
<reference evidence="8 9" key="1">
    <citation type="submission" date="2019-11" db="EMBL/GenBank/DDBJ databases">
        <authorList>
            <person name="Li J."/>
        </authorList>
    </citation>
    <scope>NUCLEOTIDE SEQUENCE [LARGE SCALE GENOMIC DNA]</scope>
    <source>
        <strain evidence="8 9">J4</strain>
    </source>
</reference>
<accession>A0A6G1XBH9</accession>
<keyword evidence="2" id="KW-0813">Transport</keyword>
<evidence type="ECO:0000256" key="4">
    <source>
        <dbReference type="ARBA" id="ARBA00022989"/>
    </source>
</evidence>
<dbReference type="PANTHER" id="PTHR42718:SF9">
    <property type="entry name" value="MAJOR FACILITATOR SUPERFAMILY MULTIDRUG TRANSPORTER MFSC"/>
    <property type="match status" value="1"/>
</dbReference>
<dbReference type="Proteomes" id="UP000480185">
    <property type="component" value="Unassembled WGS sequence"/>
</dbReference>
<evidence type="ECO:0000313" key="9">
    <source>
        <dbReference type="Proteomes" id="UP000480185"/>
    </source>
</evidence>
<feature type="transmembrane region" description="Helical" evidence="6">
    <location>
        <begin position="183"/>
        <end position="202"/>
    </location>
</feature>
<dbReference type="Gene3D" id="1.20.1250.20">
    <property type="entry name" value="MFS general substrate transporter like domains"/>
    <property type="match status" value="1"/>
</dbReference>
<evidence type="ECO:0000256" key="3">
    <source>
        <dbReference type="ARBA" id="ARBA00022692"/>
    </source>
</evidence>
<proteinExistence type="predicted"/>
<dbReference type="Pfam" id="PF07690">
    <property type="entry name" value="MFS_1"/>
    <property type="match status" value="1"/>
</dbReference>
<sequence>MVNKAGSTAYDNKLGDAFTDKLQKPWLLVLTIGLGTLLNPLNSSMISVALTRLQFEFELTFADASWLISIFYLASAVGQPVMGKLSDMFGAKRLFMVGLVLVAVSCLLAPFSPNFIFLLGCRALQAIGSSTLFPSGMSMVRTSISKNQAKALAILSIFANVSAAFGPSVGGFLIAAWDWPSIFMINFPFIVLSFFLAIFVLPENRGGVFRLKRIDLIGITIFIGTVIAIILFLLSIEQNVNWWALMVFVVGAILFYLYETRRTEPFIDFDALKKDPTVTFIYVQFMTINLVYYCYFFGLPTFLQQARGYSEEHTGLIMLALAGFSVIVSPLAGGMIDKYGSKLPMFIGALLLLIGTALIITYHQTSPIFWLLIIMAILGMSNGFNNISAQTALYEHVSAENTGSASGLFQTSRYLGAILSSSLLGVTFNDFVDVVHLHLVVIICLVFCLLIVFLSWKLPGKMIR</sequence>
<name>A0A6G1XBH9_9BACI</name>
<feature type="transmembrane region" description="Helical" evidence="6">
    <location>
        <begin position="343"/>
        <end position="362"/>
    </location>
</feature>
<dbReference type="PANTHER" id="PTHR42718">
    <property type="entry name" value="MAJOR FACILITATOR SUPERFAMILY MULTIDRUG TRANSPORTER MFSC"/>
    <property type="match status" value="1"/>
</dbReference>
<feature type="transmembrane region" description="Helical" evidence="6">
    <location>
        <begin position="240"/>
        <end position="258"/>
    </location>
</feature>
<dbReference type="RefSeq" id="WP_153730218.1">
    <property type="nucleotide sequence ID" value="NZ_WJNH01000020.1"/>
</dbReference>
<feature type="transmembrane region" description="Helical" evidence="6">
    <location>
        <begin position="434"/>
        <end position="456"/>
    </location>
</feature>
<evidence type="ECO:0000256" key="2">
    <source>
        <dbReference type="ARBA" id="ARBA00022448"/>
    </source>
</evidence>
<feature type="transmembrane region" description="Helical" evidence="6">
    <location>
        <begin position="315"/>
        <end position="336"/>
    </location>
</feature>
<gene>
    <name evidence="8" type="ORF">GH754_18985</name>
</gene>
<keyword evidence="3 6" id="KW-0812">Transmembrane</keyword>
<evidence type="ECO:0000259" key="7">
    <source>
        <dbReference type="PROSITE" id="PS50850"/>
    </source>
</evidence>
<feature type="transmembrane region" description="Helical" evidence="6">
    <location>
        <begin position="152"/>
        <end position="177"/>
    </location>
</feature>
<keyword evidence="5 6" id="KW-0472">Membrane</keyword>
<dbReference type="CDD" id="cd17321">
    <property type="entry name" value="MFS_MMR_MDR_like"/>
    <property type="match status" value="1"/>
</dbReference>
<comment type="subcellular location">
    <subcellularLocation>
        <location evidence="1">Cell membrane</location>
        <topology evidence="1">Multi-pass membrane protein</topology>
    </subcellularLocation>
</comment>
<feature type="domain" description="Major facilitator superfamily (MFS) profile" evidence="7">
    <location>
        <begin position="28"/>
        <end position="459"/>
    </location>
</feature>
<feature type="transmembrane region" description="Helical" evidence="6">
    <location>
        <begin position="26"/>
        <end position="52"/>
    </location>
</feature>
<dbReference type="InterPro" id="IPR020846">
    <property type="entry name" value="MFS_dom"/>
</dbReference>
<keyword evidence="9" id="KW-1185">Reference proteome</keyword>
<evidence type="ECO:0000256" key="5">
    <source>
        <dbReference type="ARBA" id="ARBA00023136"/>
    </source>
</evidence>
<dbReference type="Gene3D" id="1.20.1720.10">
    <property type="entry name" value="Multidrug resistance protein D"/>
    <property type="match status" value="1"/>
</dbReference>
<evidence type="ECO:0000313" key="8">
    <source>
        <dbReference type="EMBL" id="MRG88344.1"/>
    </source>
</evidence>
<feature type="transmembrane region" description="Helical" evidence="6">
    <location>
        <begin position="214"/>
        <end position="234"/>
    </location>
</feature>
<keyword evidence="4 6" id="KW-1133">Transmembrane helix</keyword>
<dbReference type="InterPro" id="IPR036259">
    <property type="entry name" value="MFS_trans_sf"/>
</dbReference>
<feature type="transmembrane region" description="Helical" evidence="6">
    <location>
        <begin position="408"/>
        <end position="428"/>
    </location>
</feature>
<dbReference type="AlphaFoldDB" id="A0A6G1XBH9"/>
<dbReference type="PROSITE" id="PS50850">
    <property type="entry name" value="MFS"/>
    <property type="match status" value="1"/>
</dbReference>
<dbReference type="OrthoDB" id="102502at2"/>
<dbReference type="InterPro" id="IPR011701">
    <property type="entry name" value="MFS"/>
</dbReference>
<dbReference type="SUPFAM" id="SSF103473">
    <property type="entry name" value="MFS general substrate transporter"/>
    <property type="match status" value="1"/>
</dbReference>